<dbReference type="EMBL" id="JAATIS010008602">
    <property type="protein sequence ID" value="KAG2456775.1"/>
    <property type="molecule type" value="Genomic_DNA"/>
</dbReference>
<dbReference type="SUPFAM" id="SSF51621">
    <property type="entry name" value="Phosphoenolpyruvate/pyruvate domain"/>
    <property type="match status" value="1"/>
</dbReference>
<evidence type="ECO:0000256" key="17">
    <source>
        <dbReference type="ARBA" id="ARBA00023136"/>
    </source>
</evidence>
<feature type="domain" description="HpcH/HpaI aldolase/citrate lyase" evidence="31">
    <location>
        <begin position="354"/>
        <end position="582"/>
    </location>
</feature>
<evidence type="ECO:0000256" key="5">
    <source>
        <dbReference type="ARBA" id="ARBA00011233"/>
    </source>
</evidence>
<keyword evidence="13" id="KW-0809">Transit peptide</keyword>
<dbReference type="GO" id="GO:0016020">
    <property type="term" value="C:membrane"/>
    <property type="evidence" value="ECO:0007669"/>
    <property type="project" value="UniProtKB-SubCell"/>
</dbReference>
<name>A0A8X7WWC3_POLSE</name>
<dbReference type="EC" id="4.1.3.25" evidence="25"/>
<feature type="transmembrane region" description="Helical" evidence="30">
    <location>
        <begin position="256"/>
        <end position="280"/>
    </location>
</feature>
<comment type="cofactor">
    <cofactor evidence="1">
        <name>Mg(2+)</name>
        <dbReference type="ChEBI" id="CHEBI:18420"/>
    </cofactor>
</comment>
<dbReference type="InterPro" id="IPR005000">
    <property type="entry name" value="Aldolase/citrate-lyase_domain"/>
</dbReference>
<evidence type="ECO:0000256" key="21">
    <source>
        <dbReference type="ARBA" id="ARBA00051672"/>
    </source>
</evidence>
<comment type="similarity">
    <text evidence="4">Belongs to the nonaspanin (TM9SF) (TC 9.A.2) family.</text>
</comment>
<evidence type="ECO:0000313" key="33">
    <source>
        <dbReference type="Proteomes" id="UP000886611"/>
    </source>
</evidence>
<evidence type="ECO:0000256" key="16">
    <source>
        <dbReference type="ARBA" id="ARBA00023128"/>
    </source>
</evidence>
<dbReference type="EC" id="2.3.3.9" evidence="6"/>
<keyword evidence="9" id="KW-0479">Metal-binding</keyword>
<dbReference type="GO" id="GO:0016787">
    <property type="term" value="F:hydrolase activity"/>
    <property type="evidence" value="ECO:0007669"/>
    <property type="project" value="UniProtKB-KW"/>
</dbReference>
<dbReference type="Proteomes" id="UP000886611">
    <property type="component" value="Unassembled WGS sequence"/>
</dbReference>
<feature type="transmembrane region" description="Helical" evidence="30">
    <location>
        <begin position="190"/>
        <end position="212"/>
    </location>
</feature>
<dbReference type="PANTHER" id="PTHR11105">
    <property type="entry name" value="CITRATE LYASE SUBUNIT BETA-RELATED"/>
    <property type="match status" value="1"/>
</dbReference>
<keyword evidence="11" id="KW-0378">Hydrolase</keyword>
<evidence type="ECO:0000256" key="1">
    <source>
        <dbReference type="ARBA" id="ARBA00001946"/>
    </source>
</evidence>
<keyword evidence="16" id="KW-0496">Mitochondrion</keyword>
<keyword evidence="33" id="KW-1185">Reference proteome</keyword>
<dbReference type="GO" id="GO:0004474">
    <property type="term" value="F:malate synthase activity"/>
    <property type="evidence" value="ECO:0007669"/>
    <property type="project" value="UniProtKB-EC"/>
</dbReference>
<evidence type="ECO:0000256" key="24">
    <source>
        <dbReference type="ARBA" id="ARBA00066460"/>
    </source>
</evidence>
<evidence type="ECO:0000256" key="8">
    <source>
        <dbReference type="ARBA" id="ARBA00022692"/>
    </source>
</evidence>
<evidence type="ECO:0000256" key="26">
    <source>
        <dbReference type="ARBA" id="ARBA00072098"/>
    </source>
</evidence>
<organism evidence="32 33">
    <name type="scientific">Polypterus senegalus</name>
    <name type="common">Senegal bichir</name>
    <dbReference type="NCBI Taxonomy" id="55291"/>
    <lineage>
        <taxon>Eukaryota</taxon>
        <taxon>Metazoa</taxon>
        <taxon>Chordata</taxon>
        <taxon>Craniata</taxon>
        <taxon>Vertebrata</taxon>
        <taxon>Euteleostomi</taxon>
        <taxon>Actinopterygii</taxon>
        <taxon>Polypteriformes</taxon>
        <taxon>Polypteridae</taxon>
        <taxon>Polypterus</taxon>
    </lineage>
</organism>
<evidence type="ECO:0000256" key="25">
    <source>
        <dbReference type="ARBA" id="ARBA00066840"/>
    </source>
</evidence>
<comment type="catalytic activity">
    <reaction evidence="19">
        <text>glyoxylate + acetyl-CoA + H2O = (S)-malate + CoA + H(+)</text>
        <dbReference type="Rhea" id="RHEA:18181"/>
        <dbReference type="ChEBI" id="CHEBI:15377"/>
        <dbReference type="ChEBI" id="CHEBI:15378"/>
        <dbReference type="ChEBI" id="CHEBI:15589"/>
        <dbReference type="ChEBI" id="CHEBI:36655"/>
        <dbReference type="ChEBI" id="CHEBI:57287"/>
        <dbReference type="ChEBI" id="CHEBI:57288"/>
        <dbReference type="EC" id="2.3.3.9"/>
    </reaction>
</comment>
<evidence type="ECO:0000256" key="14">
    <source>
        <dbReference type="ARBA" id="ARBA00022989"/>
    </source>
</evidence>
<feature type="non-terminal residue" evidence="32">
    <location>
        <position position="1"/>
    </location>
</feature>
<comment type="similarity">
    <text evidence="23">Belongs to the HpcH/HpaI aldolase family. Citrate lyase beta subunit-like subfamily.</text>
</comment>
<evidence type="ECO:0000256" key="22">
    <source>
        <dbReference type="ARBA" id="ARBA00055540"/>
    </source>
</evidence>
<evidence type="ECO:0000256" key="11">
    <source>
        <dbReference type="ARBA" id="ARBA00022801"/>
    </source>
</evidence>
<comment type="function">
    <text evidence="22">Mitochondrial citramalyl-CoA lyase indirectly involved in the vitamin B12 metabolism. Converts citramalyl-CoA into acetyl-CoA and pyruvate in the C5-dicarboxylate catabolism pathway. The C5-dicarboxylate catabolism pathway is required to detoxify itaconate, a vitamin B12-poisoning metabolite. Also acts as a malate synthase in vitro, converting glyoxylate and acetyl-CoA to malate. Also displays malyl-CoA thioesterase activity. Also acts as a beta-methylmalate synthase in vitro, by mediating conversion of glyoxylate and propionyl-CoA to beta-methylmalate. Also has very weak citramalate synthase activity in vitro.</text>
</comment>
<evidence type="ECO:0000256" key="7">
    <source>
        <dbReference type="ARBA" id="ARBA00022679"/>
    </source>
</evidence>
<evidence type="ECO:0000256" key="23">
    <source>
        <dbReference type="ARBA" id="ARBA00061542"/>
    </source>
</evidence>
<comment type="catalytic activity">
    <reaction evidence="20">
        <text>propanoyl-CoA + glyoxylate + H2O = 3-methylmalate + CoA + H(+)</text>
        <dbReference type="Rhea" id="RHEA:47628"/>
        <dbReference type="ChEBI" id="CHEBI:15377"/>
        <dbReference type="ChEBI" id="CHEBI:15378"/>
        <dbReference type="ChEBI" id="CHEBI:36655"/>
        <dbReference type="ChEBI" id="CHEBI:57287"/>
        <dbReference type="ChEBI" id="CHEBI:57392"/>
        <dbReference type="ChEBI" id="CHEBI:87810"/>
    </reaction>
</comment>
<dbReference type="Gene3D" id="3.20.20.60">
    <property type="entry name" value="Phosphoenolpyruvate-binding domains"/>
    <property type="match status" value="1"/>
</dbReference>
<comment type="caution">
    <text evidence="32">The sequence shown here is derived from an EMBL/GenBank/DDBJ whole genome shotgun (WGS) entry which is preliminary data.</text>
</comment>
<evidence type="ECO:0000256" key="9">
    <source>
        <dbReference type="ARBA" id="ARBA00022723"/>
    </source>
</evidence>
<evidence type="ECO:0000256" key="13">
    <source>
        <dbReference type="ARBA" id="ARBA00022946"/>
    </source>
</evidence>
<evidence type="ECO:0000256" key="19">
    <source>
        <dbReference type="ARBA" id="ARBA00047918"/>
    </source>
</evidence>
<dbReference type="InterPro" id="IPR040186">
    <property type="entry name" value="Citramalyl-CoA_lyase"/>
</dbReference>
<proteinExistence type="inferred from homology"/>
<dbReference type="GO" id="GO:0047777">
    <property type="term" value="F:(S)-citramalyl-CoA lyase activity"/>
    <property type="evidence" value="ECO:0007669"/>
    <property type="project" value="UniProtKB-EC"/>
</dbReference>
<dbReference type="EC" id="3.1.2.30" evidence="24"/>
<evidence type="ECO:0000256" key="2">
    <source>
        <dbReference type="ARBA" id="ARBA00004141"/>
    </source>
</evidence>
<keyword evidence="17 30" id="KW-0472">Membrane</keyword>
<gene>
    <name evidence="32" type="primary">Tm9sf2</name>
    <name evidence="32" type="ORF">GTO96_0013319</name>
</gene>
<dbReference type="AlphaFoldDB" id="A0A8X7WWC3"/>
<keyword evidence="7" id="KW-0808">Transferase</keyword>
<dbReference type="InterPro" id="IPR015813">
    <property type="entry name" value="Pyrv/PenolPyrv_kinase-like_dom"/>
</dbReference>
<comment type="subcellular location">
    <subcellularLocation>
        <location evidence="2">Membrane</location>
        <topology evidence="2">Multi-pass membrane protein</topology>
    </subcellularLocation>
    <subcellularLocation>
        <location evidence="3">Mitochondrion</location>
    </subcellularLocation>
</comment>
<evidence type="ECO:0000256" key="3">
    <source>
        <dbReference type="ARBA" id="ARBA00004173"/>
    </source>
</evidence>
<dbReference type="GO" id="GO:0106064">
    <property type="term" value="P:regulation of cobalamin metabolic process"/>
    <property type="evidence" value="ECO:0007669"/>
    <property type="project" value="TreeGrafter"/>
</dbReference>
<keyword evidence="15" id="KW-0007">Acetylation</keyword>
<feature type="non-terminal residue" evidence="32">
    <location>
        <position position="648"/>
    </location>
</feature>
<keyword evidence="12" id="KW-0460">Magnesium</keyword>
<dbReference type="GO" id="GO:0005739">
    <property type="term" value="C:mitochondrion"/>
    <property type="evidence" value="ECO:0007669"/>
    <property type="project" value="UniProtKB-SubCell"/>
</dbReference>
<dbReference type="InterPro" id="IPR040442">
    <property type="entry name" value="Pyrv_kinase-like_dom_sf"/>
</dbReference>
<comment type="catalytic activity">
    <reaction evidence="21">
        <text>(3S)-citramalyl-CoA = pyruvate + acetyl-CoA</text>
        <dbReference type="Rhea" id="RHEA:22612"/>
        <dbReference type="ChEBI" id="CHEBI:15361"/>
        <dbReference type="ChEBI" id="CHEBI:57288"/>
        <dbReference type="ChEBI" id="CHEBI:58668"/>
        <dbReference type="EC" id="4.1.3.25"/>
    </reaction>
</comment>
<dbReference type="GO" id="GO:0046872">
    <property type="term" value="F:metal ion binding"/>
    <property type="evidence" value="ECO:0007669"/>
    <property type="project" value="UniProtKB-KW"/>
</dbReference>
<dbReference type="InterPro" id="IPR036259">
    <property type="entry name" value="MFS_trans_sf"/>
</dbReference>
<dbReference type="SUPFAM" id="SSF103473">
    <property type="entry name" value="MFS general substrate transporter"/>
    <property type="match status" value="1"/>
</dbReference>
<evidence type="ECO:0000256" key="12">
    <source>
        <dbReference type="ARBA" id="ARBA00022842"/>
    </source>
</evidence>
<evidence type="ECO:0000256" key="15">
    <source>
        <dbReference type="ARBA" id="ARBA00022990"/>
    </source>
</evidence>
<evidence type="ECO:0000256" key="28">
    <source>
        <dbReference type="ARBA" id="ARBA00076788"/>
    </source>
</evidence>
<dbReference type="Pfam" id="PF02990">
    <property type="entry name" value="EMP70"/>
    <property type="match status" value="1"/>
</dbReference>
<comment type="subunit">
    <text evidence="5">Homotrimer.</text>
</comment>
<dbReference type="InterPro" id="IPR004240">
    <property type="entry name" value="EMP70"/>
</dbReference>
<keyword evidence="8 30" id="KW-0812">Transmembrane</keyword>
<dbReference type="Pfam" id="PF03328">
    <property type="entry name" value="HpcH_HpaI"/>
    <property type="match status" value="1"/>
</dbReference>
<evidence type="ECO:0000256" key="4">
    <source>
        <dbReference type="ARBA" id="ARBA00005227"/>
    </source>
</evidence>
<keyword evidence="14 30" id="KW-1133">Transmembrane helix</keyword>
<dbReference type="FunFam" id="3.20.20.60:FF:000014">
    <property type="entry name" value="Citrate lyase subunit beta-like protein"/>
    <property type="match status" value="1"/>
</dbReference>
<accession>A0A8X7WWC3</accession>
<evidence type="ECO:0000256" key="18">
    <source>
        <dbReference type="ARBA" id="ARBA00023239"/>
    </source>
</evidence>
<evidence type="ECO:0000256" key="30">
    <source>
        <dbReference type="SAM" id="Phobius"/>
    </source>
</evidence>
<keyword evidence="10" id="KW-0732">Signal</keyword>
<sequence>MLGRNREGGWDVKEDGGGRAEVDVLREGCNGGASFFLEDKGERIVDNMPVTWCYDVEEGQKFCNPGFPVGCYVTDDGRPKDACVVNSDFNDKDTFYIFNHVEITIYYHVVENEAAGARLVAAKLEPRSYKHTQPDHPDCSGVPLDIKNKFEGELKIVYTYSVNFEEDKNIRWASRWDYILESMPHTNIQWFSIMNSLVIVLFLSGMVAMIMLRTLHKDIARYNQMDSIEDAQEEFGWKLVHGDVFRPPRKGMLLSVFLGSGTQIFIMTFVTLFFACLGFLSPANRGALMTCAVVLWVLLGTPAGYVAARFYKSFGGEKWKTNVLMTAFLCPGLEFLSHNRFQHTLPKSKYIPRRAVLYVPGNDVRKLCKLPSLNVDCAVFDCEDGVALNKKEEARMTIPKMLEEIDLNRTEKCVRINSVSSGLAELDMEVILQANQLPSALMLPKVENTEEIQWFVDRIMYYLKGRTLTEAMQLITFVETAQGLLNFKAVCQEIQHLGPKAGLHHDGVVFGSDDFCASIGATRTKDATELLYARQKVVVIAKAFGLQAIDLVYIDYQDNEGLRRQSREGALMGFTGKQVIHPNQVQVVQEEFSPSAEKVKWARELISAFDEQQKLGKGAFNFRGSMIDLPTLKQAQNIVILAEAVHEV</sequence>
<evidence type="ECO:0000256" key="20">
    <source>
        <dbReference type="ARBA" id="ARBA00051623"/>
    </source>
</evidence>
<evidence type="ECO:0000256" key="6">
    <source>
        <dbReference type="ARBA" id="ARBA00012636"/>
    </source>
</evidence>
<protein>
    <recommendedName>
        <fullName evidence="26">Citramalyl-CoA lyase, mitochondrial</fullName>
        <ecNumber evidence="6">2.3.3.9</ecNumber>
        <ecNumber evidence="24">3.1.2.30</ecNumber>
        <ecNumber evidence="25">4.1.3.25</ecNumber>
    </recommendedName>
    <alternativeName>
        <fullName evidence="28">(3S)-malyl-CoA thioesterase</fullName>
    </alternativeName>
    <alternativeName>
        <fullName evidence="29">Beta-methylmalate synthase</fullName>
    </alternativeName>
    <alternativeName>
        <fullName evidence="27">Malate synthase</fullName>
    </alternativeName>
</protein>
<evidence type="ECO:0000259" key="31">
    <source>
        <dbReference type="Pfam" id="PF03328"/>
    </source>
</evidence>
<evidence type="ECO:0000256" key="10">
    <source>
        <dbReference type="ARBA" id="ARBA00022729"/>
    </source>
</evidence>
<keyword evidence="18" id="KW-0456">Lyase</keyword>
<evidence type="ECO:0000313" key="32">
    <source>
        <dbReference type="EMBL" id="KAG2456775.1"/>
    </source>
</evidence>
<dbReference type="PANTHER" id="PTHR11105:SF0">
    <property type="entry name" value="CITRAMALYL-COA LYASE, MITOCHONDRIAL"/>
    <property type="match status" value="1"/>
</dbReference>
<reference evidence="32 33" key="1">
    <citation type="journal article" date="2021" name="Cell">
        <title>Tracing the genetic footprints of vertebrate landing in non-teleost ray-finned fishes.</title>
        <authorList>
            <person name="Bi X."/>
            <person name="Wang K."/>
            <person name="Yang L."/>
            <person name="Pan H."/>
            <person name="Jiang H."/>
            <person name="Wei Q."/>
            <person name="Fang M."/>
            <person name="Yu H."/>
            <person name="Zhu C."/>
            <person name="Cai Y."/>
            <person name="He Y."/>
            <person name="Gan X."/>
            <person name="Zeng H."/>
            <person name="Yu D."/>
            <person name="Zhu Y."/>
            <person name="Jiang H."/>
            <person name="Qiu Q."/>
            <person name="Yang H."/>
            <person name="Zhang Y.E."/>
            <person name="Wang W."/>
            <person name="Zhu M."/>
            <person name="He S."/>
            <person name="Zhang G."/>
        </authorList>
    </citation>
    <scope>NUCLEOTIDE SEQUENCE [LARGE SCALE GENOMIC DNA]</scope>
    <source>
        <strain evidence="32">Bchr_013</strain>
    </source>
</reference>
<feature type="transmembrane region" description="Helical" evidence="30">
    <location>
        <begin position="286"/>
        <end position="308"/>
    </location>
</feature>
<evidence type="ECO:0000256" key="29">
    <source>
        <dbReference type="ARBA" id="ARBA00083020"/>
    </source>
</evidence>
<evidence type="ECO:0000256" key="27">
    <source>
        <dbReference type="ARBA" id="ARBA00076231"/>
    </source>
</evidence>